<dbReference type="OrthoDB" id="448448at2759"/>
<feature type="domain" description="Helicase C-terminal" evidence="3">
    <location>
        <begin position="33"/>
        <end position="105"/>
    </location>
</feature>
<dbReference type="SMART" id="SM00490">
    <property type="entry name" value="HELICc"/>
    <property type="match status" value="1"/>
</dbReference>
<reference evidence="4 5" key="1">
    <citation type="journal article" date="2022" name="Hortic Res">
        <title>The genome of Dioscorea zingiberensis sheds light on the biosynthesis, origin and evolution of the medicinally important diosgenin saponins.</title>
        <authorList>
            <person name="Li Y."/>
            <person name="Tan C."/>
            <person name="Li Z."/>
            <person name="Guo J."/>
            <person name="Li S."/>
            <person name="Chen X."/>
            <person name="Wang C."/>
            <person name="Dai X."/>
            <person name="Yang H."/>
            <person name="Song W."/>
            <person name="Hou L."/>
            <person name="Xu J."/>
            <person name="Tong Z."/>
            <person name="Xu A."/>
            <person name="Yuan X."/>
            <person name="Wang W."/>
            <person name="Yang Q."/>
            <person name="Chen L."/>
            <person name="Sun Z."/>
            <person name="Wang K."/>
            <person name="Pan B."/>
            <person name="Chen J."/>
            <person name="Bao Y."/>
            <person name="Liu F."/>
            <person name="Qi X."/>
            <person name="Gang D.R."/>
            <person name="Wen J."/>
            <person name="Li J."/>
        </authorList>
    </citation>
    <scope>NUCLEOTIDE SEQUENCE [LARGE SCALE GENOMIC DNA]</scope>
    <source>
        <strain evidence="4">Dzin_1.0</strain>
    </source>
</reference>
<dbReference type="GO" id="GO:0016787">
    <property type="term" value="F:hydrolase activity"/>
    <property type="evidence" value="ECO:0007669"/>
    <property type="project" value="UniProtKB-KW"/>
</dbReference>
<evidence type="ECO:0000256" key="1">
    <source>
        <dbReference type="ARBA" id="ARBA00022801"/>
    </source>
</evidence>
<dbReference type="InterPro" id="IPR027417">
    <property type="entry name" value="P-loop_NTPase"/>
</dbReference>
<name>A0A9D5BSA3_9LILI</name>
<evidence type="ECO:0000313" key="5">
    <source>
        <dbReference type="Proteomes" id="UP001085076"/>
    </source>
</evidence>
<feature type="compositionally biased region" description="Polar residues" evidence="2">
    <location>
        <begin position="187"/>
        <end position="202"/>
    </location>
</feature>
<accession>A0A9D5BSA3</accession>
<dbReference type="Pfam" id="PF00271">
    <property type="entry name" value="Helicase_C"/>
    <property type="match status" value="1"/>
</dbReference>
<dbReference type="InterPro" id="IPR049730">
    <property type="entry name" value="SNF2/RAD54-like_C"/>
</dbReference>
<organism evidence="4 5">
    <name type="scientific">Dioscorea zingiberensis</name>
    <dbReference type="NCBI Taxonomy" id="325984"/>
    <lineage>
        <taxon>Eukaryota</taxon>
        <taxon>Viridiplantae</taxon>
        <taxon>Streptophyta</taxon>
        <taxon>Embryophyta</taxon>
        <taxon>Tracheophyta</taxon>
        <taxon>Spermatophyta</taxon>
        <taxon>Magnoliopsida</taxon>
        <taxon>Liliopsida</taxon>
        <taxon>Dioscoreales</taxon>
        <taxon>Dioscoreaceae</taxon>
        <taxon>Dioscorea</taxon>
    </lineage>
</organism>
<evidence type="ECO:0000256" key="2">
    <source>
        <dbReference type="SAM" id="MobiDB-lite"/>
    </source>
</evidence>
<evidence type="ECO:0000313" key="4">
    <source>
        <dbReference type="EMBL" id="KAJ0959872.1"/>
    </source>
</evidence>
<dbReference type="Proteomes" id="UP001085076">
    <property type="component" value="Unassembled WGS sequence"/>
</dbReference>
<comment type="caution">
    <text evidence="4">The sequence shown here is derived from an EMBL/GenBank/DDBJ whole genome shotgun (WGS) entry which is preliminary data.</text>
</comment>
<keyword evidence="5" id="KW-1185">Reference proteome</keyword>
<gene>
    <name evidence="4" type="ORF">J5N97_000394</name>
</gene>
<feature type="region of interest" description="Disordered" evidence="2">
    <location>
        <begin position="147"/>
        <end position="208"/>
    </location>
</feature>
<evidence type="ECO:0000259" key="3">
    <source>
        <dbReference type="SMART" id="SM00490"/>
    </source>
</evidence>
<dbReference type="CDD" id="cd18793">
    <property type="entry name" value="SF2_C_SNF"/>
    <property type="match status" value="1"/>
</dbReference>
<dbReference type="AlphaFoldDB" id="A0A9D5BSA3"/>
<dbReference type="InterPro" id="IPR001650">
    <property type="entry name" value="Helicase_C-like"/>
</dbReference>
<protein>
    <recommendedName>
        <fullName evidence="3">Helicase C-terminal domain-containing protein</fullName>
    </recommendedName>
</protein>
<sequence length="247" mass="28397">MLVKWCFLDKLLPKLKERDSRVLIFSQMTRLLDILEDYLMFKGYLYCRIDGNTGGEDRDASMDAFNKPGMIATVVLSACLYLFAFDSGWNPQVDLQAQDRAHRIGQKKEVQVFGSALRHCVNQKFNISNVGAVSAAAELYDFDDEKQNHQKNQLKDTTIEVDEPEEVGDPLTAEELEEKERLLEENMTPSKRGTGRQPTERPSSLKKRKQLTMDDYVSTIGYSWSSPLDMENILFCSSQFRFLWIVD</sequence>
<proteinExistence type="predicted"/>
<dbReference type="EMBL" id="JAGGNH010000144">
    <property type="protein sequence ID" value="KAJ0959872.1"/>
    <property type="molecule type" value="Genomic_DNA"/>
</dbReference>
<dbReference type="PANTHER" id="PTHR10799">
    <property type="entry name" value="SNF2/RAD54 HELICASE FAMILY"/>
    <property type="match status" value="1"/>
</dbReference>
<feature type="compositionally biased region" description="Acidic residues" evidence="2">
    <location>
        <begin position="159"/>
        <end position="177"/>
    </location>
</feature>
<feature type="compositionally biased region" description="Basic and acidic residues" evidence="2">
    <location>
        <begin position="147"/>
        <end position="158"/>
    </location>
</feature>
<dbReference type="SUPFAM" id="SSF52540">
    <property type="entry name" value="P-loop containing nucleoside triphosphate hydrolases"/>
    <property type="match status" value="1"/>
</dbReference>
<dbReference type="Gene3D" id="3.40.50.300">
    <property type="entry name" value="P-loop containing nucleotide triphosphate hydrolases"/>
    <property type="match status" value="1"/>
</dbReference>
<keyword evidence="1" id="KW-0378">Hydrolase</keyword>